<reference evidence="1" key="1">
    <citation type="submission" date="2010-08" db="EMBL/GenBank/DDBJ databases">
        <authorList>
            <person name="Muzny D."/>
            <person name="Qin X."/>
            <person name="Buhay C."/>
            <person name="Dugan-Rocha S."/>
            <person name="Ding Y."/>
            <person name="Chen G."/>
            <person name="Hawes A."/>
            <person name="Holder M."/>
            <person name="Jhangiani S."/>
            <person name="Johnson A."/>
            <person name="Khan Z."/>
            <person name="Li Z."/>
            <person name="Liu W."/>
            <person name="Liu X."/>
            <person name="Perez L."/>
            <person name="Shen H."/>
            <person name="Wang Q."/>
            <person name="Watt J."/>
            <person name="Xi L."/>
            <person name="Xin Y."/>
            <person name="Zhou J."/>
            <person name="Deng J."/>
            <person name="Jiang H."/>
            <person name="Liu Y."/>
            <person name="Qu J."/>
            <person name="Song X.-Z."/>
            <person name="Zhang L."/>
            <person name="Villasana D."/>
            <person name="Johnson A."/>
            <person name="Liu J."/>
            <person name="Liyanage D."/>
            <person name="Lorensuhewa L."/>
            <person name="Robinson T."/>
            <person name="Song A."/>
            <person name="Song B.-B."/>
            <person name="Dinh H."/>
            <person name="Thornton R."/>
            <person name="Coyle M."/>
            <person name="Francisco L."/>
            <person name="Jackson L."/>
            <person name="Javaid M."/>
            <person name="Korchina V."/>
            <person name="Kovar C."/>
            <person name="Mata R."/>
            <person name="Mathew T."/>
            <person name="Ngo R."/>
            <person name="Nguyen L."/>
            <person name="Nguyen N."/>
            <person name="Okwuonu G."/>
            <person name="Ongeri F."/>
            <person name="Pham C."/>
            <person name="Simmons D."/>
            <person name="Wilczek-Boney K."/>
            <person name="Hale W."/>
            <person name="Jakkamsetti A."/>
            <person name="Pham P."/>
            <person name="Ruth R."/>
            <person name="San Lucas F."/>
            <person name="Warren J."/>
            <person name="Zhang J."/>
            <person name="Zhao Z."/>
            <person name="Zhou C."/>
            <person name="Zhu D."/>
            <person name="Lee S."/>
            <person name="Bess C."/>
            <person name="Blankenburg K."/>
            <person name="Forbes L."/>
            <person name="Fu Q."/>
            <person name="Gubbala S."/>
            <person name="Hirani K."/>
            <person name="Jayaseelan J.C."/>
            <person name="Lara F."/>
            <person name="Munidasa M."/>
            <person name="Palculict T."/>
            <person name="Patil S."/>
            <person name="Pu L.-L."/>
            <person name="Saada N."/>
            <person name="Tang L."/>
            <person name="Weissenberger G."/>
            <person name="Zhu Y."/>
            <person name="Hemphill L."/>
            <person name="Shang Y."/>
            <person name="Youmans B."/>
            <person name="Ayvaz T."/>
            <person name="Ross M."/>
            <person name="Santibanez J."/>
            <person name="Aqrawi P."/>
            <person name="Gross S."/>
            <person name="Joshi V."/>
            <person name="Fowler G."/>
            <person name="Nazareth L."/>
            <person name="Reid J."/>
            <person name="Worley K."/>
            <person name="Petrosino J."/>
            <person name="Highlander S."/>
            <person name="Gibbs R."/>
        </authorList>
    </citation>
    <scope>NUCLEOTIDE SEQUENCE [LARGE SCALE GENOMIC DNA]</scope>
    <source>
        <strain evidence="1">DSM 15272</strain>
    </source>
</reference>
<protein>
    <submittedName>
        <fullName evidence="1">Uncharacterized protein</fullName>
    </submittedName>
</protein>
<dbReference type="Proteomes" id="UP000003111">
    <property type="component" value="Unassembled WGS sequence"/>
</dbReference>
<dbReference type="HOGENOM" id="CLU_1727475_0_0_11"/>
<name>E2SBU2_9ACTN</name>
<sequence>MTRLGEAYLGGQGIRPRQIQRDVKLETMKQVAHFEFAIGSEHVRQLSRVVSFQRQGMDNLLQDVQAWSFAVGQLRRRGGEVRNSARRKNPIAEVDPDVPVRVLYVPPETTEQHSAFSAAKSAWDDLDVKAYAAGDEASIAHEAESLLASAP</sequence>
<accession>E2SBU2</accession>
<evidence type="ECO:0000313" key="2">
    <source>
        <dbReference type="Proteomes" id="UP000003111"/>
    </source>
</evidence>
<organism evidence="1 2">
    <name type="scientific">Aeromicrobium marinum DSM 15272</name>
    <dbReference type="NCBI Taxonomy" id="585531"/>
    <lineage>
        <taxon>Bacteria</taxon>
        <taxon>Bacillati</taxon>
        <taxon>Actinomycetota</taxon>
        <taxon>Actinomycetes</taxon>
        <taxon>Propionibacteriales</taxon>
        <taxon>Nocardioidaceae</taxon>
        <taxon>Aeromicrobium</taxon>
    </lineage>
</organism>
<evidence type="ECO:0000313" key="1">
    <source>
        <dbReference type="EMBL" id="EFQ83228.1"/>
    </source>
</evidence>
<dbReference type="STRING" id="585531.HMPREF0063_11501"/>
<gene>
    <name evidence="1" type="ORF">HMPREF0063_11501</name>
</gene>
<dbReference type="EMBL" id="ACLF03000005">
    <property type="protein sequence ID" value="EFQ83228.1"/>
    <property type="molecule type" value="Genomic_DNA"/>
</dbReference>
<keyword evidence="2" id="KW-1185">Reference proteome</keyword>
<proteinExistence type="predicted"/>
<comment type="caution">
    <text evidence="1">The sequence shown here is derived from an EMBL/GenBank/DDBJ whole genome shotgun (WGS) entry which is preliminary data.</text>
</comment>
<dbReference type="AlphaFoldDB" id="E2SBU2"/>